<sequence>MAETLRARAMRAGDGAAVVELWKRYLPNTENWDAWLPDLLEQLVQKDIVLGGVVFTDSTQPRCVAAGITCFLPQSTVDDFVARPKPYLNRRLLVRFRDGDTSVFLSPEEQARQNADAGLEMFVLEYCQETFDFEQQWAHEILNAIVPVYIASHTGFNIKRCLHETELVVGHIQEAGGNPFLFEVAPQDPFSLSDIGHGPRGVYGVSRESLTADKATGIAKSLLYCQSPKFQLVLQEQKLVHHALEGLTDVEIAEAIGVSRDRVRQIWQRIYAHLEDVDPEFFSSVASPVEGMKRGGERRRVSVAYLRSHPEELRPRVLRRN</sequence>
<dbReference type="STRING" id="311410.LA5095_04261"/>
<gene>
    <name evidence="1" type="ORF">LA5096_04442</name>
</gene>
<accession>A0A0M7AK68</accession>
<dbReference type="SUPFAM" id="SSF88659">
    <property type="entry name" value="Sigma3 and sigma4 domains of RNA polymerase sigma factors"/>
    <property type="match status" value="1"/>
</dbReference>
<proteinExistence type="predicted"/>
<name>A0A0M7AK68_9HYPH</name>
<dbReference type="InterPro" id="IPR013324">
    <property type="entry name" value="RNA_pol_sigma_r3/r4-like"/>
</dbReference>
<reference evidence="2" key="1">
    <citation type="submission" date="2015-07" db="EMBL/GenBank/DDBJ databases">
        <authorList>
            <person name="Rodrigo-Torres Lidia"/>
            <person name="Arahal R.David."/>
        </authorList>
    </citation>
    <scope>NUCLEOTIDE SEQUENCE [LARGE SCALE GENOMIC DNA]</scope>
    <source>
        <strain evidence="2">CECT 5096</strain>
    </source>
</reference>
<organism evidence="1 2">
    <name type="scientific">Roseibium album</name>
    <dbReference type="NCBI Taxonomy" id="311410"/>
    <lineage>
        <taxon>Bacteria</taxon>
        <taxon>Pseudomonadati</taxon>
        <taxon>Pseudomonadota</taxon>
        <taxon>Alphaproteobacteria</taxon>
        <taxon>Hyphomicrobiales</taxon>
        <taxon>Stappiaceae</taxon>
        <taxon>Roseibium</taxon>
    </lineage>
</organism>
<evidence type="ECO:0000313" key="2">
    <source>
        <dbReference type="Proteomes" id="UP000049983"/>
    </source>
</evidence>
<protein>
    <submittedName>
        <fullName evidence="1">Uncharacterized protein</fullName>
    </submittedName>
</protein>
<dbReference type="EMBL" id="CXWC01000012">
    <property type="protein sequence ID" value="CTQ75555.1"/>
    <property type="molecule type" value="Genomic_DNA"/>
</dbReference>
<dbReference type="Proteomes" id="UP000049983">
    <property type="component" value="Unassembled WGS sequence"/>
</dbReference>
<dbReference type="OrthoDB" id="7959607at2"/>
<evidence type="ECO:0000313" key="1">
    <source>
        <dbReference type="EMBL" id="CTQ75555.1"/>
    </source>
</evidence>
<dbReference type="AlphaFoldDB" id="A0A0M7AK68"/>
<keyword evidence="2" id="KW-1185">Reference proteome</keyword>
<dbReference type="GeneID" id="97671735"/>
<dbReference type="RefSeq" id="WP_144436142.1">
    <property type="nucleotide sequence ID" value="NZ_CXWA01000008.1"/>
</dbReference>